<evidence type="ECO:0000313" key="2">
    <source>
        <dbReference type="EMBL" id="MEX3594711.1"/>
    </source>
</evidence>
<keyword evidence="1" id="KW-0812">Transmembrane</keyword>
<keyword evidence="3" id="KW-1185">Reference proteome</keyword>
<feature type="transmembrane region" description="Helical" evidence="1">
    <location>
        <begin position="31"/>
        <end position="50"/>
    </location>
</feature>
<evidence type="ECO:0000256" key="1">
    <source>
        <dbReference type="SAM" id="Phobius"/>
    </source>
</evidence>
<dbReference type="EMBL" id="JAYWLU010000007">
    <property type="protein sequence ID" value="MEX3594711.1"/>
    <property type="molecule type" value="Genomic_DNA"/>
</dbReference>
<keyword evidence="1" id="KW-1133">Transmembrane helix</keyword>
<accession>A0ABV3V211</accession>
<organism evidence="2 3">
    <name type="scientific">Kocuria carniphila</name>
    <dbReference type="NCBI Taxonomy" id="262208"/>
    <lineage>
        <taxon>Bacteria</taxon>
        <taxon>Bacillati</taxon>
        <taxon>Actinomycetota</taxon>
        <taxon>Actinomycetes</taxon>
        <taxon>Micrococcales</taxon>
        <taxon>Micrococcaceae</taxon>
        <taxon>Kocuria</taxon>
    </lineage>
</organism>
<dbReference type="RefSeq" id="WP_095797169.1">
    <property type="nucleotide sequence ID" value="NZ_CAUREL010000015.1"/>
</dbReference>
<proteinExistence type="predicted"/>
<feature type="transmembrane region" description="Helical" evidence="1">
    <location>
        <begin position="56"/>
        <end position="76"/>
    </location>
</feature>
<dbReference type="Proteomes" id="UP001558481">
    <property type="component" value="Unassembled WGS sequence"/>
</dbReference>
<comment type="caution">
    <text evidence="2">The sequence shown here is derived from an EMBL/GenBank/DDBJ whole genome shotgun (WGS) entry which is preliminary data.</text>
</comment>
<sequence length="87" mass="9812">MNRIIDFLGLRSDSPEDSFWYGFDRKLKAKLIAMSLILAVAVFAVAHFLFRGIDMFPVILPWALALLAFTWSLSVAKNKHRGSNGQV</sequence>
<name>A0ABV3V211_9MICC</name>
<evidence type="ECO:0000313" key="3">
    <source>
        <dbReference type="Proteomes" id="UP001558481"/>
    </source>
</evidence>
<keyword evidence="1" id="KW-0472">Membrane</keyword>
<gene>
    <name evidence="2" type="ORF">VVR66_08300</name>
</gene>
<reference evidence="2 3" key="1">
    <citation type="journal article" date="2024" name="Fungal Genet. Biol.">
        <title>The porcine skin microbiome exhibits broad fungal antagonism.</title>
        <authorList>
            <person name="De La Cruz K.F."/>
            <person name="Townsend E.C."/>
            <person name="Alex Cheong J.Z."/>
            <person name="Salamzade R."/>
            <person name="Liu A."/>
            <person name="Sandstrom S."/>
            <person name="Davila E."/>
            <person name="Huang L."/>
            <person name="Xu K.H."/>
            <person name="Wu S.Y."/>
            <person name="Meudt J.J."/>
            <person name="Shanmuganayagam D."/>
            <person name="Gibson A.L.F."/>
            <person name="Kalan L.R."/>
        </authorList>
    </citation>
    <scope>NUCLEOTIDE SEQUENCE [LARGE SCALE GENOMIC DNA]</scope>
    <source>
        <strain evidence="2 3">LK2625</strain>
    </source>
</reference>
<protein>
    <submittedName>
        <fullName evidence="2">Uncharacterized protein</fullName>
    </submittedName>
</protein>